<dbReference type="ExpressionAtlas" id="A0A178URP2">
    <property type="expression patterns" value="baseline and differential"/>
</dbReference>
<reference evidence="3" key="2">
    <citation type="submission" date="2016-03" db="EMBL/GenBank/DDBJ databases">
        <title>Full-length assembly of Arabidopsis thaliana Ler reveals the complement of translocations and inversions.</title>
        <authorList>
            <person name="Zapata L."/>
            <person name="Schneeberger K."/>
            <person name="Ossowski S."/>
        </authorList>
    </citation>
    <scope>NUCLEOTIDE SEQUENCE [LARGE SCALE GENOMIC DNA]</scope>
    <source>
        <tissue evidence="3">Leaf</tissue>
    </source>
</reference>
<reference evidence="6" key="1">
    <citation type="journal article" date="2016" name="Proc. Natl. Acad. Sci. U.S.A.">
        <title>Chromosome-level assembly of Arabidopsis thaliana Ler reveals the extent of translocation and inversion polymorphisms.</title>
        <authorList>
            <person name="Zapata L."/>
            <person name="Ding J."/>
            <person name="Willing E.M."/>
            <person name="Hartwig B."/>
            <person name="Bezdan D."/>
            <person name="Jiao W.B."/>
            <person name="Patel V."/>
            <person name="Velikkakam James G."/>
            <person name="Koornneef M."/>
            <person name="Ossowski S."/>
            <person name="Schneeberger K."/>
        </authorList>
    </citation>
    <scope>NUCLEOTIDE SEQUENCE [LARGE SCALE GENOMIC DNA]</scope>
    <source>
        <strain evidence="6">cv. Landsberg erecta</strain>
    </source>
</reference>
<name>A0A178URP2_ARATH</name>
<dbReference type="AlphaFoldDB" id="A0A178URP2"/>
<protein>
    <submittedName>
        <fullName evidence="3">Uncharacterized protein</fullName>
    </submittedName>
</protein>
<dbReference type="EMBL" id="LUHQ01000005">
    <property type="protein sequence ID" value="OAO96391.1"/>
    <property type="molecule type" value="Genomic_DNA"/>
</dbReference>
<evidence type="ECO:0000313" key="6">
    <source>
        <dbReference type="Proteomes" id="UP000078284"/>
    </source>
</evidence>
<dbReference type="Proteomes" id="UP000078284">
    <property type="component" value="Chromosome 5"/>
</dbReference>
<dbReference type="GeneID" id="832316"/>
<gene>
    <name evidence="2" type="ordered locus">At5g22545</name>
    <name evidence="3" type="ordered locus">AXX17_At5g21900</name>
    <name evidence="4" type="ordered locus">AXX17_At5g21930</name>
    <name evidence="5" type="ORF">AN1_LOCUS22985</name>
</gene>
<proteinExistence type="predicted"/>
<dbReference type="RefSeq" id="NP_680209.1">
    <property type="nucleotide sequence ID" value="NM_147904.3"/>
</dbReference>
<sequence length="111" mass="12818">MCRGCPSCLNIMCLRKKQQKNKKKEQSKKQHTPVKTEDMVEPLGIKDDEEESLDKKMNITGTMGYVRPEYMSTNDSFYRKLGEGDSSSSLKNDFNKVKTFDLRGVKKTEEK</sequence>
<feature type="region of interest" description="Disordered" evidence="1">
    <location>
        <begin position="17"/>
        <end position="60"/>
    </location>
</feature>
<accession>A0A178URP2</accession>
<evidence type="ECO:0000313" key="2">
    <source>
        <dbReference type="Araport" id="AT5G22545"/>
    </source>
</evidence>
<organism evidence="3 6">
    <name type="scientific">Arabidopsis thaliana</name>
    <name type="common">Mouse-ear cress</name>
    <dbReference type="NCBI Taxonomy" id="3702"/>
    <lineage>
        <taxon>Eukaryota</taxon>
        <taxon>Viridiplantae</taxon>
        <taxon>Streptophyta</taxon>
        <taxon>Embryophyta</taxon>
        <taxon>Tracheophyta</taxon>
        <taxon>Spermatophyta</taxon>
        <taxon>Magnoliopsida</taxon>
        <taxon>eudicotyledons</taxon>
        <taxon>Gunneridae</taxon>
        <taxon>Pentapetalae</taxon>
        <taxon>rosids</taxon>
        <taxon>malvids</taxon>
        <taxon>Brassicales</taxon>
        <taxon>Brassicaceae</taxon>
        <taxon>Camelineae</taxon>
        <taxon>Arabidopsis</taxon>
    </lineage>
</organism>
<evidence type="ECO:0000313" key="3">
    <source>
        <dbReference type="EMBL" id="OAO95582.1"/>
    </source>
</evidence>
<evidence type="ECO:0000313" key="7">
    <source>
        <dbReference type="Proteomes" id="UP000426265"/>
    </source>
</evidence>
<evidence type="ECO:0000313" key="4">
    <source>
        <dbReference type="EMBL" id="OAO96391.1"/>
    </source>
</evidence>
<evidence type="ECO:0000256" key="1">
    <source>
        <dbReference type="SAM" id="MobiDB-lite"/>
    </source>
</evidence>
<dbReference type="Araport" id="AT5G22545"/>
<feature type="compositionally biased region" description="Basic residues" evidence="1">
    <location>
        <begin position="17"/>
        <end position="32"/>
    </location>
</feature>
<dbReference type="KEGG" id="ath:AT5G22545"/>
<dbReference type="EMBL" id="CACRSJ010000110">
    <property type="protein sequence ID" value="VYS67586.1"/>
    <property type="molecule type" value="Genomic_DNA"/>
</dbReference>
<dbReference type="EMBL" id="LUHQ01000005">
    <property type="protein sequence ID" value="OAO95582.1"/>
    <property type="molecule type" value="Genomic_DNA"/>
</dbReference>
<dbReference type="OMA" id="FNIICFR"/>
<reference evidence="5 7" key="3">
    <citation type="submission" date="2019-11" db="EMBL/GenBank/DDBJ databases">
        <authorList>
            <person name="Jiao W.-B."/>
            <person name="Schneeberger K."/>
        </authorList>
    </citation>
    <scope>NUCLEOTIDE SEQUENCE [LARGE SCALE GENOMIC DNA]</scope>
    <source>
        <strain evidence="7">cv. An-1</strain>
    </source>
</reference>
<evidence type="ECO:0000313" key="5">
    <source>
        <dbReference type="EMBL" id="VYS67586.1"/>
    </source>
</evidence>
<dbReference type="Proteomes" id="UP000426265">
    <property type="component" value="Unassembled WGS sequence"/>
</dbReference>